<dbReference type="InterPro" id="IPR005648">
    <property type="entry name" value="FlgD"/>
</dbReference>
<dbReference type="GO" id="GO:0044781">
    <property type="term" value="P:bacterial-type flagellum organization"/>
    <property type="evidence" value="ECO:0007669"/>
    <property type="project" value="UniProtKB-KW"/>
</dbReference>
<comment type="similarity">
    <text evidence="1">Belongs to the FlgD family.</text>
</comment>
<dbReference type="Pfam" id="PF03963">
    <property type="entry name" value="FlgD"/>
    <property type="match status" value="1"/>
</dbReference>
<keyword evidence="3" id="KW-0966">Cell projection</keyword>
<organism evidence="3 4">
    <name type="scientific">Sporolituus thermophilus DSM 23256</name>
    <dbReference type="NCBI Taxonomy" id="1123285"/>
    <lineage>
        <taxon>Bacteria</taxon>
        <taxon>Bacillati</taxon>
        <taxon>Bacillota</taxon>
        <taxon>Negativicutes</taxon>
        <taxon>Selenomonadales</taxon>
        <taxon>Sporomusaceae</taxon>
        <taxon>Sporolituus</taxon>
    </lineage>
</organism>
<dbReference type="EMBL" id="FNBU01000009">
    <property type="protein sequence ID" value="SDF39018.1"/>
    <property type="molecule type" value="Genomic_DNA"/>
</dbReference>
<protein>
    <submittedName>
        <fullName evidence="3">Flagellar basal-body rod modification protein FlgD</fullName>
    </submittedName>
</protein>
<dbReference type="RefSeq" id="WP_093689423.1">
    <property type="nucleotide sequence ID" value="NZ_FNBU01000009.1"/>
</dbReference>
<keyword evidence="4" id="KW-1185">Reference proteome</keyword>
<evidence type="ECO:0000256" key="2">
    <source>
        <dbReference type="ARBA" id="ARBA00022795"/>
    </source>
</evidence>
<proteinExistence type="inferred from homology"/>
<gene>
    <name evidence="3" type="ORF">SAMN05660235_01411</name>
</gene>
<keyword evidence="2" id="KW-1005">Bacterial flagellum biogenesis</keyword>
<dbReference type="STRING" id="1123285.SAMN05660235_01411"/>
<evidence type="ECO:0000256" key="1">
    <source>
        <dbReference type="ARBA" id="ARBA00010577"/>
    </source>
</evidence>
<keyword evidence="3" id="KW-0282">Flagellum</keyword>
<sequence length="136" mass="14749">MTSVSSATAVSSATDESVSSVKKNDQLGKNDFLKLLVAQLRYQDPMNPMEDKEFIAQMAQFSSLEQMQNLNSTMFITQAMGLIGKTVRWQDENGIEQAGTVRAVKISDGQPYIVVGDATVKLSKIQVVEESAKGGA</sequence>
<name>A0A1G7KP36_9FIRM</name>
<keyword evidence="3" id="KW-0969">Cilium</keyword>
<dbReference type="OrthoDB" id="280334at2"/>
<accession>A0A1G7KP36</accession>
<evidence type="ECO:0000313" key="4">
    <source>
        <dbReference type="Proteomes" id="UP000243333"/>
    </source>
</evidence>
<dbReference type="Proteomes" id="UP000243333">
    <property type="component" value="Unassembled WGS sequence"/>
</dbReference>
<dbReference type="AlphaFoldDB" id="A0A1G7KP36"/>
<dbReference type="NCBIfam" id="NF007197">
    <property type="entry name" value="PRK09618.1"/>
    <property type="match status" value="1"/>
</dbReference>
<reference evidence="4" key="1">
    <citation type="submission" date="2016-10" db="EMBL/GenBank/DDBJ databases">
        <authorList>
            <person name="Varghese N."/>
            <person name="Submissions S."/>
        </authorList>
    </citation>
    <scope>NUCLEOTIDE SEQUENCE [LARGE SCALE GENOMIC DNA]</scope>
    <source>
        <strain evidence="4">DSM 23256</strain>
    </source>
</reference>
<evidence type="ECO:0000313" key="3">
    <source>
        <dbReference type="EMBL" id="SDF39018.1"/>
    </source>
</evidence>